<dbReference type="AlphaFoldDB" id="A0A562TWR4"/>
<dbReference type="EMBL" id="VLLI01000009">
    <property type="protein sequence ID" value="TWI98031.1"/>
    <property type="molecule type" value="Genomic_DNA"/>
</dbReference>
<comment type="caution">
    <text evidence="1">The sequence shown here is derived from an EMBL/GenBank/DDBJ whole genome shotgun (WGS) entry which is preliminary data.</text>
</comment>
<evidence type="ECO:0000313" key="2">
    <source>
        <dbReference type="Proteomes" id="UP000317010"/>
    </source>
</evidence>
<reference evidence="1 2" key="1">
    <citation type="submission" date="2019-07" db="EMBL/GenBank/DDBJ databases">
        <title>Genomic Encyclopedia of Archaeal and Bacterial Type Strains, Phase II (KMG-II): from individual species to whole genera.</title>
        <authorList>
            <person name="Goeker M."/>
        </authorList>
    </citation>
    <scope>NUCLEOTIDE SEQUENCE [LARGE SCALE GENOMIC DNA]</scope>
    <source>
        <strain evidence="1 2">ATCC BAA-1854</strain>
    </source>
</reference>
<dbReference type="OrthoDB" id="280897at2"/>
<dbReference type="RefSeq" id="WP_144913945.1">
    <property type="nucleotide sequence ID" value="NZ_VLLI01000009.1"/>
</dbReference>
<evidence type="ECO:0000313" key="1">
    <source>
        <dbReference type="EMBL" id="TWI98031.1"/>
    </source>
</evidence>
<gene>
    <name evidence="1" type="ORF">JN11_03110</name>
</gene>
<protein>
    <submittedName>
        <fullName evidence="1">Uncharacterized protein</fullName>
    </submittedName>
</protein>
<organism evidence="1 2">
    <name type="scientific">Mucilaginibacter frigoritolerans</name>
    <dbReference type="NCBI Taxonomy" id="652788"/>
    <lineage>
        <taxon>Bacteria</taxon>
        <taxon>Pseudomonadati</taxon>
        <taxon>Bacteroidota</taxon>
        <taxon>Sphingobacteriia</taxon>
        <taxon>Sphingobacteriales</taxon>
        <taxon>Sphingobacteriaceae</taxon>
        <taxon>Mucilaginibacter</taxon>
    </lineage>
</organism>
<keyword evidence="2" id="KW-1185">Reference proteome</keyword>
<dbReference type="Proteomes" id="UP000317010">
    <property type="component" value="Unassembled WGS sequence"/>
</dbReference>
<sequence>MKKPILIFSILGIIVFCLLRCTNPTKNKNVAESLSTSIDTSFTINFKPFPPTDLDSGASPKQLVEFAWEEFLALNWKSSYDKNNKRDYPDTLWTYYNEPGAYPSLDVWETFAHKTELRPYSNKMLPFDAAPHYSYHDTLLPANSATSFTLFNNLDENNEIGSCDMYAHVNVFKEKYQVLYEAKVNRFEYDYIQNNYGDTLSLHKAINNTRDNIAKFGAYYQKGVNNSCGCPVGAHVVCLPCGGGQSTGTMEIKAAWRRLTNLDDSTKFFTRNVIYYTKNAQGKVVYNNITYALIALHIIHKTQNYPAFIFATWEHVDVKQDSMGYVLLNKSGNEHGGIMPPMRDSIQSITVASTNYVHGKLPAKSIWQNYRLVGVQATPTSDSTSTNFFLANYVVESDRTLNHFNGSSIANPHDHGANVLFKGNFYSMGGCQGCHGATQLKQGTDFSFVLDTVGKPVITPDIGDKNATGKLAAYIRTFKVAEKQTLKLMNGKPHPLK</sequence>
<accession>A0A562TWR4</accession>
<name>A0A562TWR4_9SPHI</name>
<proteinExistence type="predicted"/>